<organism evidence="2 3">
    <name type="scientific">Operophtera brumata</name>
    <name type="common">Winter moth</name>
    <name type="synonym">Phalaena brumata</name>
    <dbReference type="NCBI Taxonomy" id="104452"/>
    <lineage>
        <taxon>Eukaryota</taxon>
        <taxon>Metazoa</taxon>
        <taxon>Ecdysozoa</taxon>
        <taxon>Arthropoda</taxon>
        <taxon>Hexapoda</taxon>
        <taxon>Insecta</taxon>
        <taxon>Pterygota</taxon>
        <taxon>Neoptera</taxon>
        <taxon>Endopterygota</taxon>
        <taxon>Lepidoptera</taxon>
        <taxon>Glossata</taxon>
        <taxon>Ditrysia</taxon>
        <taxon>Geometroidea</taxon>
        <taxon>Geometridae</taxon>
        <taxon>Larentiinae</taxon>
        <taxon>Operophtera</taxon>
    </lineage>
</organism>
<evidence type="ECO:0000313" key="3">
    <source>
        <dbReference type="Proteomes" id="UP000037510"/>
    </source>
</evidence>
<keyword evidence="3" id="KW-1185">Reference proteome</keyword>
<dbReference type="InterPro" id="IPR009003">
    <property type="entry name" value="Peptidase_S1_PA"/>
</dbReference>
<dbReference type="Gene3D" id="2.40.10.10">
    <property type="entry name" value="Trypsin-like serine proteases"/>
    <property type="match status" value="1"/>
</dbReference>
<evidence type="ECO:0000256" key="1">
    <source>
        <dbReference type="SAM" id="SignalP"/>
    </source>
</evidence>
<accession>A0A0L7L521</accession>
<name>A0A0L7L521_OPEBR</name>
<sequence>MLTASLLVVLAVNSVHTQINGEFWWLNKKLNNFRNVQPKEPVIEVLGEFDNDESAKIVFRDDDLFTNKLTNPVSHRREKQRFYEQTNDKIVWPTNQFYSNNKLNENMVLKPKDPNNKIEDEFVFKFPKNEKYGNNIVRNSTETIQEATTKKTENVLSAEMLFNDDRLTLDKAKNIKEPGDQEIVCCILPIQPIPIDNLSSIYFPGSTNRKPRHKRSEDYGGLNQRNFLLLRKISQIQKKPLAPTPEFKIVKPVEDDYVDPYLNIKNSKFQTQLNHKIVTPSYDYDSDEYGDHASELPRPGLIGLYSDHAKSPSSWTFTSNTGFSYGDEPESTVDDYEDDVEDDNFGYSTIDPRKVPGDKKQRGKPLKFTTLSNDVILDAESHTISFQSNPDFQVMQGFKLLNLFRNRIRSKNSRTSTTERIDDSKEFLDARSGEISEVGDEFFEEDQLFGGCGKAVAIKAKDRDKQLGDAASGSHPWMALVVLTKSRHNVLCYATLIHPRAAVTVADCVHG</sequence>
<dbReference type="EMBL" id="JTDY01002982">
    <property type="protein sequence ID" value="KOB70374.1"/>
    <property type="molecule type" value="Genomic_DNA"/>
</dbReference>
<reference evidence="2 3" key="1">
    <citation type="journal article" date="2015" name="Genome Biol. Evol.">
        <title>The genome of winter moth (Operophtera brumata) provides a genomic perspective on sexual dimorphism and phenology.</title>
        <authorList>
            <person name="Derks M.F."/>
            <person name="Smit S."/>
            <person name="Salis L."/>
            <person name="Schijlen E."/>
            <person name="Bossers A."/>
            <person name="Mateman C."/>
            <person name="Pijl A.S."/>
            <person name="de Ridder D."/>
            <person name="Groenen M.A."/>
            <person name="Visser M.E."/>
            <person name="Megens H.J."/>
        </authorList>
    </citation>
    <scope>NUCLEOTIDE SEQUENCE [LARGE SCALE GENOMIC DNA]</scope>
    <source>
        <strain evidence="2">WM2013NL</strain>
        <tissue evidence="2">Head and thorax</tissue>
    </source>
</reference>
<keyword evidence="1" id="KW-0732">Signal</keyword>
<feature type="signal peptide" evidence="1">
    <location>
        <begin position="1"/>
        <end position="17"/>
    </location>
</feature>
<dbReference type="Proteomes" id="UP000037510">
    <property type="component" value="Unassembled WGS sequence"/>
</dbReference>
<evidence type="ECO:0008006" key="4">
    <source>
        <dbReference type="Google" id="ProtNLM"/>
    </source>
</evidence>
<protein>
    <recommendedName>
        <fullName evidence="4">Peptidase S1 domain-containing protein</fullName>
    </recommendedName>
</protein>
<dbReference type="AlphaFoldDB" id="A0A0L7L521"/>
<evidence type="ECO:0000313" key="2">
    <source>
        <dbReference type="EMBL" id="KOB70374.1"/>
    </source>
</evidence>
<dbReference type="InterPro" id="IPR043504">
    <property type="entry name" value="Peptidase_S1_PA_chymotrypsin"/>
</dbReference>
<gene>
    <name evidence="2" type="ORF">OBRU01_15378</name>
</gene>
<proteinExistence type="predicted"/>
<comment type="caution">
    <text evidence="2">The sequence shown here is derived from an EMBL/GenBank/DDBJ whole genome shotgun (WGS) entry which is preliminary data.</text>
</comment>
<feature type="chain" id="PRO_5005573063" description="Peptidase S1 domain-containing protein" evidence="1">
    <location>
        <begin position="18"/>
        <end position="511"/>
    </location>
</feature>
<dbReference type="SUPFAM" id="SSF50494">
    <property type="entry name" value="Trypsin-like serine proteases"/>
    <property type="match status" value="1"/>
</dbReference>